<feature type="compositionally biased region" description="Basic and acidic residues" evidence="1">
    <location>
        <begin position="128"/>
        <end position="143"/>
    </location>
</feature>
<proteinExistence type="predicted"/>
<evidence type="ECO:0000313" key="3">
    <source>
        <dbReference type="Proteomes" id="UP001055025"/>
    </source>
</evidence>
<organism evidence="2 3">
    <name type="scientific">Granulimonas faecalis</name>
    <dbReference type="NCBI Taxonomy" id="2894155"/>
    <lineage>
        <taxon>Bacteria</taxon>
        <taxon>Bacillati</taxon>
        <taxon>Actinomycetota</taxon>
        <taxon>Coriobacteriia</taxon>
        <taxon>Coriobacteriales</taxon>
        <taxon>Kribbibacteriaceae</taxon>
        <taxon>Granulimonas</taxon>
    </lineage>
</organism>
<comment type="caution">
    <text evidence="2">The sequence shown here is derived from an EMBL/GenBank/DDBJ whole genome shotgun (WGS) entry which is preliminary data.</text>
</comment>
<sequence length="150" mass="16087">MSDGTRVGGSSAGAAPSKAAQSLSSSWYLNVSVGFKERPPSRGNVRWEPGGVEPWACQVYIARVVGLFLGTPRGSKGPLAAGMARPLPAAGAGFPLPLPTRRSRLVLFGMKTHLNHQMGCRLVVFRPSTEEKPPNGSENNRDLPRRRKVP</sequence>
<dbReference type="AlphaFoldDB" id="A0AAV5B673"/>
<protein>
    <submittedName>
        <fullName evidence="2">Uncharacterized protein</fullName>
    </submittedName>
</protein>
<name>A0AAV5B673_9ACTN</name>
<dbReference type="EMBL" id="BQKC01000001">
    <property type="protein sequence ID" value="GJM55945.1"/>
    <property type="molecule type" value="Genomic_DNA"/>
</dbReference>
<reference evidence="2" key="1">
    <citation type="journal article" date="2022" name="Int. J. Syst. Evol. Microbiol.">
        <title>Granulimonas faecalis gen. nov., sp. nov., and Leptogranulimonas caecicola gen. nov., sp. nov., novel lactate-producing Atopobiaceae bacteria isolated from mouse intestines, and an emended description of the family Atopobiaceae.</title>
        <authorList>
            <person name="Morinaga K."/>
            <person name="Kusada H."/>
            <person name="Sakamoto S."/>
            <person name="Murakami T."/>
            <person name="Toyoda A."/>
            <person name="Mori H."/>
            <person name="Meng X.Y."/>
            <person name="Takashino M."/>
            <person name="Murotomi K."/>
            <person name="Tamaki H."/>
        </authorList>
    </citation>
    <scope>NUCLEOTIDE SEQUENCE</scope>
    <source>
        <strain evidence="2">OPF53</strain>
    </source>
</reference>
<accession>A0AAV5B673</accession>
<feature type="region of interest" description="Disordered" evidence="1">
    <location>
        <begin position="125"/>
        <end position="150"/>
    </location>
</feature>
<dbReference type="Proteomes" id="UP001055025">
    <property type="component" value="Unassembled WGS sequence"/>
</dbReference>
<evidence type="ECO:0000313" key="2">
    <source>
        <dbReference type="EMBL" id="GJM55945.1"/>
    </source>
</evidence>
<gene>
    <name evidence="2" type="ORF">ATOP_16000</name>
</gene>
<keyword evidence="3" id="KW-1185">Reference proteome</keyword>
<evidence type="ECO:0000256" key="1">
    <source>
        <dbReference type="SAM" id="MobiDB-lite"/>
    </source>
</evidence>